<protein>
    <submittedName>
        <fullName evidence="2">Uncharacterized protein</fullName>
    </submittedName>
</protein>
<dbReference type="Proteomes" id="UP000004810">
    <property type="component" value="Unassembled WGS sequence"/>
</dbReference>
<feature type="region of interest" description="Disordered" evidence="1">
    <location>
        <begin position="1"/>
        <end position="36"/>
    </location>
</feature>
<evidence type="ECO:0000313" key="3">
    <source>
        <dbReference type="Proteomes" id="UP000004810"/>
    </source>
</evidence>
<feature type="compositionally biased region" description="Polar residues" evidence="1">
    <location>
        <begin position="9"/>
        <end position="18"/>
    </location>
</feature>
<dbReference type="EMBL" id="ADBV01013414">
    <property type="protein sequence ID" value="EJW73783.1"/>
    <property type="molecule type" value="Genomic_DNA"/>
</dbReference>
<dbReference type="AlphaFoldDB" id="J9DVT2"/>
<organism evidence="2 3">
    <name type="scientific">Wuchereria bancrofti</name>
    <dbReference type="NCBI Taxonomy" id="6293"/>
    <lineage>
        <taxon>Eukaryota</taxon>
        <taxon>Metazoa</taxon>
        <taxon>Ecdysozoa</taxon>
        <taxon>Nematoda</taxon>
        <taxon>Chromadorea</taxon>
        <taxon>Rhabditida</taxon>
        <taxon>Spirurina</taxon>
        <taxon>Spiruromorpha</taxon>
        <taxon>Filarioidea</taxon>
        <taxon>Onchocercidae</taxon>
        <taxon>Wuchereria</taxon>
    </lineage>
</organism>
<name>J9DVT2_WUCBA</name>
<feature type="non-terminal residue" evidence="2">
    <location>
        <position position="50"/>
    </location>
</feature>
<accession>J9DVT2</accession>
<comment type="caution">
    <text evidence="2">The sequence shown here is derived from an EMBL/GenBank/DDBJ whole genome shotgun (WGS) entry which is preliminary data.</text>
</comment>
<evidence type="ECO:0000313" key="2">
    <source>
        <dbReference type="EMBL" id="EJW73783.1"/>
    </source>
</evidence>
<proteinExistence type="predicted"/>
<evidence type="ECO:0000256" key="1">
    <source>
        <dbReference type="SAM" id="MobiDB-lite"/>
    </source>
</evidence>
<gene>
    <name evidence="2" type="ORF">WUBG_15310</name>
</gene>
<sequence>MAKQISDVIHQTLTGTTRNSVNSTDNNDNDNDCNGDNMLQQIRKIIEYDA</sequence>
<reference evidence="3" key="1">
    <citation type="submission" date="2012-08" db="EMBL/GenBank/DDBJ databases">
        <title>The Genome Sequence of Wuchereria bancrofti.</title>
        <authorList>
            <person name="Nutman T.B."/>
            <person name="Fink D.L."/>
            <person name="Russ C."/>
            <person name="Young S."/>
            <person name="Zeng Q."/>
            <person name="Koehrsen M."/>
            <person name="Alvarado L."/>
            <person name="Berlin A."/>
            <person name="Chapman S.B."/>
            <person name="Chen Z."/>
            <person name="Freedman E."/>
            <person name="Gellesch M."/>
            <person name="Goldberg J."/>
            <person name="Griggs A."/>
            <person name="Gujja S."/>
            <person name="Heilman E.R."/>
            <person name="Heiman D."/>
            <person name="Hepburn T."/>
            <person name="Howarth C."/>
            <person name="Jen D."/>
            <person name="Larson L."/>
            <person name="Lewis B."/>
            <person name="Mehta T."/>
            <person name="Park D."/>
            <person name="Pearson M."/>
            <person name="Roberts A."/>
            <person name="Saif S."/>
            <person name="Shea T."/>
            <person name="Shenoy N."/>
            <person name="Sisk P."/>
            <person name="Stolte C."/>
            <person name="Sykes S."/>
            <person name="Walk T."/>
            <person name="White J."/>
            <person name="Yandava C."/>
            <person name="Haas B."/>
            <person name="Henn M.R."/>
            <person name="Nusbaum C."/>
            <person name="Birren B."/>
        </authorList>
    </citation>
    <scope>NUCLEOTIDE SEQUENCE [LARGE SCALE GENOMIC DNA]</scope>
    <source>
        <strain evidence="3">NA</strain>
    </source>
</reference>